<dbReference type="PANTHER" id="PTHR30086">
    <property type="entry name" value="ARGININE EXPORTER PROTEIN ARGO"/>
    <property type="match status" value="1"/>
</dbReference>
<dbReference type="GO" id="GO:0015171">
    <property type="term" value="F:amino acid transmembrane transporter activity"/>
    <property type="evidence" value="ECO:0007669"/>
    <property type="project" value="TreeGrafter"/>
</dbReference>
<dbReference type="GO" id="GO:0033228">
    <property type="term" value="P:cysteine export across plasma membrane"/>
    <property type="evidence" value="ECO:0007669"/>
    <property type="project" value="TreeGrafter"/>
</dbReference>
<evidence type="ECO:0000256" key="1">
    <source>
        <dbReference type="ARBA" id="ARBA00004651"/>
    </source>
</evidence>
<dbReference type="RefSeq" id="WP_230369183.1">
    <property type="nucleotide sequence ID" value="NZ_WLYX01000001.1"/>
</dbReference>
<dbReference type="Proteomes" id="UP000446658">
    <property type="component" value="Unassembled WGS sequence"/>
</dbReference>
<reference evidence="7 8" key="1">
    <citation type="submission" date="2019-11" db="EMBL/GenBank/DDBJ databases">
        <title>Draft genome sequence of Paludibacterium sp. dN18-1.</title>
        <authorList>
            <person name="Im W.-T."/>
        </authorList>
    </citation>
    <scope>NUCLEOTIDE SEQUENCE [LARGE SCALE GENOMIC DNA]</scope>
    <source>
        <strain evidence="8">dN 18-1</strain>
    </source>
</reference>
<dbReference type="PANTHER" id="PTHR30086:SF20">
    <property type="entry name" value="ARGININE EXPORTER PROTEIN ARGO-RELATED"/>
    <property type="match status" value="1"/>
</dbReference>
<feature type="transmembrane region" description="Helical" evidence="6">
    <location>
        <begin position="139"/>
        <end position="160"/>
    </location>
</feature>
<name>A0A844GBF2_9NEIS</name>
<evidence type="ECO:0000313" key="7">
    <source>
        <dbReference type="EMBL" id="MTD32680.1"/>
    </source>
</evidence>
<dbReference type="InterPro" id="IPR001123">
    <property type="entry name" value="LeuE-type"/>
</dbReference>
<keyword evidence="8" id="KW-1185">Reference proteome</keyword>
<evidence type="ECO:0000256" key="6">
    <source>
        <dbReference type="SAM" id="Phobius"/>
    </source>
</evidence>
<feature type="transmembrane region" description="Helical" evidence="6">
    <location>
        <begin position="41"/>
        <end position="63"/>
    </location>
</feature>
<feature type="transmembrane region" description="Helical" evidence="6">
    <location>
        <begin position="172"/>
        <end position="194"/>
    </location>
</feature>
<evidence type="ECO:0000256" key="5">
    <source>
        <dbReference type="ARBA" id="ARBA00023136"/>
    </source>
</evidence>
<protein>
    <submittedName>
        <fullName evidence="7">LysE family translocator</fullName>
    </submittedName>
</protein>
<comment type="subcellular location">
    <subcellularLocation>
        <location evidence="1">Cell membrane</location>
        <topology evidence="1">Multi-pass membrane protein</topology>
    </subcellularLocation>
</comment>
<dbReference type="GO" id="GO:0005886">
    <property type="term" value="C:plasma membrane"/>
    <property type="evidence" value="ECO:0007669"/>
    <property type="project" value="UniProtKB-SubCell"/>
</dbReference>
<dbReference type="Pfam" id="PF01810">
    <property type="entry name" value="LysE"/>
    <property type="match status" value="1"/>
</dbReference>
<evidence type="ECO:0000256" key="3">
    <source>
        <dbReference type="ARBA" id="ARBA00022692"/>
    </source>
</evidence>
<sequence length="199" mass="21905">MLEPVTFATYFAVMSITPGPNNIMLATSGVNFGLRRTLPHLLGISSGCALQLFISALLMSLVVSSLEGIRVWLAVIGCCYLFWLSWKLLKASAPESREVAKPMGFLAAALFQWVNPKVWVMVINSAILFMPGQPSTTSVFMLALMSAVVNFPCILVWAFGGDRLRHWLQQAWALRAFNVVMACLLALTAVWMLADEFTA</sequence>
<evidence type="ECO:0000256" key="2">
    <source>
        <dbReference type="ARBA" id="ARBA00022475"/>
    </source>
</evidence>
<comment type="caution">
    <text evidence="7">The sequence shown here is derived from an EMBL/GenBank/DDBJ whole genome shotgun (WGS) entry which is preliminary data.</text>
</comment>
<dbReference type="AlphaFoldDB" id="A0A844GBF2"/>
<accession>A0A844GBF2</accession>
<keyword evidence="4 6" id="KW-1133">Transmembrane helix</keyword>
<organism evidence="7 8">
    <name type="scientific">Paludibacterium denitrificans</name>
    <dbReference type="NCBI Taxonomy" id="2675226"/>
    <lineage>
        <taxon>Bacteria</taxon>
        <taxon>Pseudomonadati</taxon>
        <taxon>Pseudomonadota</taxon>
        <taxon>Betaproteobacteria</taxon>
        <taxon>Neisseriales</taxon>
        <taxon>Chromobacteriaceae</taxon>
        <taxon>Paludibacterium</taxon>
    </lineage>
</organism>
<keyword evidence="5 6" id="KW-0472">Membrane</keyword>
<dbReference type="EMBL" id="WLYX01000001">
    <property type="protein sequence ID" value="MTD32680.1"/>
    <property type="molecule type" value="Genomic_DNA"/>
</dbReference>
<feature type="transmembrane region" description="Helical" evidence="6">
    <location>
        <begin position="69"/>
        <end position="86"/>
    </location>
</feature>
<feature type="transmembrane region" description="Helical" evidence="6">
    <location>
        <begin position="106"/>
        <end position="127"/>
    </location>
</feature>
<evidence type="ECO:0000313" key="8">
    <source>
        <dbReference type="Proteomes" id="UP000446658"/>
    </source>
</evidence>
<keyword evidence="3 6" id="KW-0812">Transmembrane</keyword>
<keyword evidence="2" id="KW-1003">Cell membrane</keyword>
<evidence type="ECO:0000256" key="4">
    <source>
        <dbReference type="ARBA" id="ARBA00022989"/>
    </source>
</evidence>
<gene>
    <name evidence="7" type="ORF">GKE73_03300</name>
</gene>
<proteinExistence type="predicted"/>